<dbReference type="EMBL" id="CP110436">
    <property type="protein sequence ID" value="WAQ92329.1"/>
    <property type="molecule type" value="Genomic_DNA"/>
</dbReference>
<reference evidence="2" key="1">
    <citation type="submission" date="2022-10" db="EMBL/GenBank/DDBJ databases">
        <title>Puccinia triticina Genome sequencing and assembly.</title>
        <authorList>
            <person name="Li C."/>
        </authorList>
    </citation>
    <scope>NUCLEOTIDE SEQUENCE</scope>
    <source>
        <strain evidence="2">Pt15</strain>
    </source>
</reference>
<dbReference type="Proteomes" id="UP001164743">
    <property type="component" value="Chromosome 16A"/>
</dbReference>
<organism evidence="2 3">
    <name type="scientific">Puccinia triticina</name>
    <dbReference type="NCBI Taxonomy" id="208348"/>
    <lineage>
        <taxon>Eukaryota</taxon>
        <taxon>Fungi</taxon>
        <taxon>Dikarya</taxon>
        <taxon>Basidiomycota</taxon>
        <taxon>Pucciniomycotina</taxon>
        <taxon>Pucciniomycetes</taxon>
        <taxon>Pucciniales</taxon>
        <taxon>Pucciniaceae</taxon>
        <taxon>Puccinia</taxon>
    </lineage>
</organism>
<feature type="compositionally biased region" description="Low complexity" evidence="1">
    <location>
        <begin position="41"/>
        <end position="65"/>
    </location>
</feature>
<gene>
    <name evidence="2" type="ORF">PtA15_16A235</name>
</gene>
<name>A0ABY7D3Y6_9BASI</name>
<dbReference type="GeneID" id="77804801"/>
<proteinExistence type="predicted"/>
<dbReference type="RefSeq" id="XP_053027884.1">
    <property type="nucleotide sequence ID" value="XM_053163906.1"/>
</dbReference>
<keyword evidence="3" id="KW-1185">Reference proteome</keyword>
<sequence>MSLLQRHRGLPGTAFSASGMRAALDTSATHPASREAELRVPSSTTLASTATSSPAPKPSATKTPL</sequence>
<evidence type="ECO:0000256" key="1">
    <source>
        <dbReference type="SAM" id="MobiDB-lite"/>
    </source>
</evidence>
<evidence type="ECO:0000313" key="3">
    <source>
        <dbReference type="Proteomes" id="UP001164743"/>
    </source>
</evidence>
<protein>
    <submittedName>
        <fullName evidence="2">Uncharacterized protein</fullName>
    </submittedName>
</protein>
<feature type="region of interest" description="Disordered" evidence="1">
    <location>
        <begin position="1"/>
        <end position="65"/>
    </location>
</feature>
<evidence type="ECO:0000313" key="2">
    <source>
        <dbReference type="EMBL" id="WAQ92329.1"/>
    </source>
</evidence>
<accession>A0ABY7D3Y6</accession>